<protein>
    <submittedName>
        <fullName evidence="1">Uncharacterized protein</fullName>
    </submittedName>
</protein>
<evidence type="ECO:0000313" key="2">
    <source>
        <dbReference type="Proteomes" id="UP001174694"/>
    </source>
</evidence>
<evidence type="ECO:0000313" key="1">
    <source>
        <dbReference type="EMBL" id="KAJ9130463.1"/>
    </source>
</evidence>
<dbReference type="AlphaFoldDB" id="A0AA38R2K2"/>
<dbReference type="Proteomes" id="UP001174694">
    <property type="component" value="Unassembled WGS sequence"/>
</dbReference>
<keyword evidence="2" id="KW-1185">Reference proteome</keyword>
<reference evidence="1" key="1">
    <citation type="submission" date="2022-07" db="EMBL/GenBank/DDBJ databases">
        <title>Fungi with potential for degradation of polypropylene.</title>
        <authorList>
            <person name="Gostincar C."/>
        </authorList>
    </citation>
    <scope>NUCLEOTIDE SEQUENCE</scope>
    <source>
        <strain evidence="1">EXF-13308</strain>
    </source>
</reference>
<dbReference type="EMBL" id="JANBVO010000088">
    <property type="protein sequence ID" value="KAJ9130463.1"/>
    <property type="molecule type" value="Genomic_DNA"/>
</dbReference>
<accession>A0AA38R2K2</accession>
<organism evidence="1 2">
    <name type="scientific">Pleurostoma richardsiae</name>
    <dbReference type="NCBI Taxonomy" id="41990"/>
    <lineage>
        <taxon>Eukaryota</taxon>
        <taxon>Fungi</taxon>
        <taxon>Dikarya</taxon>
        <taxon>Ascomycota</taxon>
        <taxon>Pezizomycotina</taxon>
        <taxon>Sordariomycetes</taxon>
        <taxon>Sordariomycetidae</taxon>
        <taxon>Calosphaeriales</taxon>
        <taxon>Pleurostomataceae</taxon>
        <taxon>Pleurostoma</taxon>
    </lineage>
</organism>
<proteinExistence type="predicted"/>
<gene>
    <name evidence="1" type="ORF">NKR23_g12191</name>
</gene>
<name>A0AA38R2K2_9PEZI</name>
<comment type="caution">
    <text evidence="1">The sequence shown here is derived from an EMBL/GenBank/DDBJ whole genome shotgun (WGS) entry which is preliminary data.</text>
</comment>
<sequence length="254" mass="27581">MAAADISTMSIAGLHHSPTSHDLATSLTVYNSLPHPEEQPGVSDDWLKSLGELFVRHGVQDMFGIHLLHGHFTAPQGTVLFGTQFQVSGRSQACWTKPVPVADLATELIHGHVFRLQPDGSFIPYEFHAGDADSKAANTGPAFFQELADFLRCNGLADLIALQVLDSSRDKTNMELQVGPQGTVMMDEKDLIGFSPPRITTGWSFKVGDDGVISCKGNDVYSAKKNTHQVFQDSKPLPTVEALKEALREEGIIA</sequence>